<feature type="region of interest" description="Disordered" evidence="1">
    <location>
        <begin position="500"/>
        <end position="521"/>
    </location>
</feature>
<sequence length="840" mass="84033">MLAQMGHPTPGFAAPSSQALAPGPSSLSSPSISSATPDLSAPSSFATPSTSASPSFAQLSIDDPGGGGAYRLHHAPVHARDRSDASLRIVAAHAPTAADEPDADLAADGIGAAMLLSSPTERAVPALSSLPVALAHDHGAGEGHLAPHGPVGASARPLSIASDVTTTARSRTPDTAMPSLPAPIPLLRPQPSPTDSDGLSMAVEPASSDALSSPAQSLAFESASSSVPARHPALASLEMRRGSSASALSGDTLRAGAMAAGSGGATPMRRGSSLGLLGSADAAPVEIRPRPVRTVSLAGAAPPAAQQRPPLVNASTAEGTISQRRAGARSPVPPEHDGDATAMRPPPEVAVRAPSSEAERAFAFPPPADPPRPPLKSTSSASSLPGRLRALSQPGSKRPKLPSFDASSPPSRPPLPPLLATGLGVGPPPASQRAASASHAASASLSSSSAPLGTAHGTLARKSSAPTPTSLTAPGQGGPLGRSNSASSVASTASCLSTSRAAAGGGAGAPGSPSDTPAASTFAPSFASTQYPGAVGSAGVYLSKGLPSPPQPGAPSSREATLALPSVRRPFHLMRLVAATIPTGEGGASGAPGGYLSERLFVPAHAWTTQAGTKLVAIETKVRMLDLLSSGLDALERAGRGLLLVPVGSSAAAGAAREEAGRFARELESFEGLAEGVQSTLGKKLGGGVIGAAGGGIAGGAGMQGTKDKDAKQGRKGSTASFSAWSSKLSLSLNRVVANGVSLDSQATYVDAIAKVFRQAQILDHHLSLVFPSSSPDSSSSPSPDSAYALLPPQERHRLERHMRKASEFFAHVVCRFVLRDVGVLLDKYVKRGGAWLSGE</sequence>
<protein>
    <submittedName>
        <fullName evidence="2">Uncharacterized protein</fullName>
    </submittedName>
</protein>
<feature type="compositionally biased region" description="Low complexity" evidence="1">
    <location>
        <begin position="13"/>
        <end position="57"/>
    </location>
</feature>
<evidence type="ECO:0000256" key="1">
    <source>
        <dbReference type="SAM" id="MobiDB-lite"/>
    </source>
</evidence>
<dbReference type="PANTHER" id="PTHR37327:SF1">
    <property type="entry name" value="MICROTUBULE INTERACTING AND TRANSPORT DOMAIN-CONTAINING PROTEIN"/>
    <property type="match status" value="1"/>
</dbReference>
<feature type="region of interest" description="Disordered" evidence="1">
    <location>
        <begin position="320"/>
        <end position="487"/>
    </location>
</feature>
<dbReference type="OrthoDB" id="2528938at2759"/>
<feature type="compositionally biased region" description="Low complexity" evidence="1">
    <location>
        <begin position="510"/>
        <end position="521"/>
    </location>
</feature>
<evidence type="ECO:0000313" key="3">
    <source>
        <dbReference type="Proteomes" id="UP000311382"/>
    </source>
</evidence>
<dbReference type="EMBL" id="SOZI01000112">
    <property type="protein sequence ID" value="TNY19018.1"/>
    <property type="molecule type" value="Genomic_DNA"/>
</dbReference>
<accession>A0A5C5FQ74</accession>
<feature type="compositionally biased region" description="Low complexity" evidence="1">
    <location>
        <begin position="431"/>
        <end position="450"/>
    </location>
</feature>
<feature type="compositionally biased region" description="Pro residues" evidence="1">
    <location>
        <begin position="180"/>
        <end position="192"/>
    </location>
</feature>
<comment type="caution">
    <text evidence="2">The sequence shown here is derived from an EMBL/GenBank/DDBJ whole genome shotgun (WGS) entry which is preliminary data.</text>
</comment>
<dbReference type="STRING" id="5288.A0A5C5FQ74"/>
<dbReference type="PANTHER" id="PTHR37327">
    <property type="entry name" value="CHROMOSOME 1, WHOLE GENOME SHOTGUN SEQUENCE"/>
    <property type="match status" value="1"/>
</dbReference>
<feature type="compositionally biased region" description="Polar residues" evidence="1">
    <location>
        <begin position="464"/>
        <end position="473"/>
    </location>
</feature>
<dbReference type="Proteomes" id="UP000311382">
    <property type="component" value="Unassembled WGS sequence"/>
</dbReference>
<keyword evidence="3" id="KW-1185">Reference proteome</keyword>
<feature type="region of interest" description="Disordered" evidence="1">
    <location>
        <begin position="1"/>
        <end position="82"/>
    </location>
</feature>
<proteinExistence type="predicted"/>
<name>A0A5C5FQ74_9BASI</name>
<feature type="region of interest" description="Disordered" evidence="1">
    <location>
        <begin position="163"/>
        <end position="215"/>
    </location>
</feature>
<gene>
    <name evidence="2" type="ORF">DMC30DRAFT_401588</name>
</gene>
<dbReference type="AlphaFoldDB" id="A0A5C5FQ74"/>
<evidence type="ECO:0000313" key="2">
    <source>
        <dbReference type="EMBL" id="TNY19018.1"/>
    </source>
</evidence>
<feature type="compositionally biased region" description="Pro residues" evidence="1">
    <location>
        <begin position="364"/>
        <end position="374"/>
    </location>
</feature>
<organism evidence="2 3">
    <name type="scientific">Rhodotorula diobovata</name>
    <dbReference type="NCBI Taxonomy" id="5288"/>
    <lineage>
        <taxon>Eukaryota</taxon>
        <taxon>Fungi</taxon>
        <taxon>Dikarya</taxon>
        <taxon>Basidiomycota</taxon>
        <taxon>Pucciniomycotina</taxon>
        <taxon>Microbotryomycetes</taxon>
        <taxon>Sporidiobolales</taxon>
        <taxon>Sporidiobolaceae</taxon>
        <taxon>Rhodotorula</taxon>
    </lineage>
</organism>
<reference evidence="2 3" key="1">
    <citation type="submission" date="2019-03" db="EMBL/GenBank/DDBJ databases">
        <title>Rhodosporidium diobovatum UCD-FST 08-225 genome sequencing, assembly, and annotation.</title>
        <authorList>
            <person name="Fakankun I.U."/>
            <person name="Fristensky B."/>
            <person name="Levin D.B."/>
        </authorList>
    </citation>
    <scope>NUCLEOTIDE SEQUENCE [LARGE SCALE GENOMIC DNA]</scope>
    <source>
        <strain evidence="2 3">UCD-FST 08-225</strain>
    </source>
</reference>